<dbReference type="GeneID" id="24265624"/>
<dbReference type="EMBL" id="KQ001646">
    <property type="protein sequence ID" value="KJP90141.1"/>
    <property type="molecule type" value="Genomic_DNA"/>
</dbReference>
<proteinExistence type="predicted"/>
<organism evidence="2 3">
    <name type="scientific">Plasmodium fragile</name>
    <dbReference type="NCBI Taxonomy" id="5857"/>
    <lineage>
        <taxon>Eukaryota</taxon>
        <taxon>Sar</taxon>
        <taxon>Alveolata</taxon>
        <taxon>Apicomplexa</taxon>
        <taxon>Aconoidasida</taxon>
        <taxon>Haemosporida</taxon>
        <taxon>Plasmodiidae</taxon>
        <taxon>Plasmodium</taxon>
        <taxon>Plasmodium (Plasmodium)</taxon>
    </lineage>
</organism>
<keyword evidence="3" id="KW-1185">Reference proteome</keyword>
<evidence type="ECO:0000313" key="3">
    <source>
        <dbReference type="Proteomes" id="UP000054561"/>
    </source>
</evidence>
<dbReference type="RefSeq" id="XP_012333384.1">
    <property type="nucleotide sequence ID" value="XM_012477961.1"/>
</dbReference>
<dbReference type="VEuPathDB" id="PlasmoDB:AK88_00310"/>
<reference evidence="2 3" key="1">
    <citation type="submission" date="2014-03" db="EMBL/GenBank/DDBJ databases">
        <title>The Genome Sequence of Plasmodium fragile nilgiri.</title>
        <authorList>
            <consortium name="The Broad Institute Genomics Platform"/>
            <consortium name="The Broad Institute Genome Sequencing Center for Infectious Disease"/>
            <person name="Neafsey D."/>
            <person name="Duraisingh M."/>
            <person name="Young S.K."/>
            <person name="Zeng Q."/>
            <person name="Gargeya S."/>
            <person name="Abouelleil A."/>
            <person name="Alvarado L."/>
            <person name="Chapman S.B."/>
            <person name="Gainer-Dewar J."/>
            <person name="Goldberg J."/>
            <person name="Griggs A."/>
            <person name="Gujja S."/>
            <person name="Hansen M."/>
            <person name="Howarth C."/>
            <person name="Imamovic A."/>
            <person name="Larimer J."/>
            <person name="Pearson M."/>
            <person name="Poon T.W."/>
            <person name="Priest M."/>
            <person name="Roberts A."/>
            <person name="Saif S."/>
            <person name="Shea T."/>
            <person name="Sykes S."/>
            <person name="Wortman J."/>
            <person name="Nusbaum C."/>
            <person name="Birren B."/>
        </authorList>
    </citation>
    <scope>NUCLEOTIDE SEQUENCE [LARGE SCALE GENOMIC DNA]</scope>
    <source>
        <strain evidence="3">nilgiri</strain>
    </source>
</reference>
<dbReference type="AlphaFoldDB" id="A0A0D9QUC0"/>
<evidence type="ECO:0000313" key="2">
    <source>
        <dbReference type="EMBL" id="KJP90141.1"/>
    </source>
</evidence>
<sequence length="195" mass="23844">MRYFCLALGTYFFNFFIRFFYLQFLSFIYIIWFLKGLIMKENGINKNGLHVHKDIYSFLIIYYMVNTNGQYLCILIVAYNLCIIFILPNSNSQQNNLSRTLKLEPNIWLRQEGLYYILQVSYRHTFHPWEIILSENQMEDYERNVLLDPFCIFMNTIIKSKLEIYNCNKLFYLIITFVIQKNRYSFLYSFHKKYL</sequence>
<keyword evidence="1" id="KW-0472">Membrane</keyword>
<protein>
    <submittedName>
        <fullName evidence="2">Uncharacterized protein</fullName>
    </submittedName>
</protein>
<dbReference type="Proteomes" id="UP000054561">
    <property type="component" value="Unassembled WGS sequence"/>
</dbReference>
<feature type="transmembrane region" description="Helical" evidence="1">
    <location>
        <begin position="12"/>
        <end position="34"/>
    </location>
</feature>
<name>A0A0D9QUC0_PLAFR</name>
<accession>A0A0D9QUC0</accession>
<gene>
    <name evidence="2" type="ORF">AK88_00310</name>
</gene>
<keyword evidence="1" id="KW-1133">Transmembrane helix</keyword>
<keyword evidence="1" id="KW-0812">Transmembrane</keyword>
<evidence type="ECO:0000256" key="1">
    <source>
        <dbReference type="SAM" id="Phobius"/>
    </source>
</evidence>
<feature type="transmembrane region" description="Helical" evidence="1">
    <location>
        <begin position="55"/>
        <end position="87"/>
    </location>
</feature>